<keyword evidence="3" id="KW-1185">Reference proteome</keyword>
<sequence>MSGTGNGFDNAAVETFFRTLKSELVGRSVFVTRAEAKQAIGRYIDGFYNPVRRQSTLDYISPVQREGMAG</sequence>
<evidence type="ECO:0000313" key="3">
    <source>
        <dbReference type="Proteomes" id="UP000003947"/>
    </source>
</evidence>
<dbReference type="HOGENOM" id="CLU_027402_41_5_5"/>
<dbReference type="PATRIC" id="fig|864069.3.peg.855"/>
<dbReference type="EMBL" id="JH660637">
    <property type="protein sequence ID" value="EIM30517.1"/>
    <property type="molecule type" value="Genomic_DNA"/>
</dbReference>
<dbReference type="InterPro" id="IPR050900">
    <property type="entry name" value="Transposase_IS3/IS150/IS904"/>
</dbReference>
<reference evidence="2 3" key="1">
    <citation type="submission" date="2012-02" db="EMBL/GenBank/DDBJ databases">
        <title>Improved High-Quality Draft sequence of Microvirga sp. WSM3557.</title>
        <authorList>
            <consortium name="US DOE Joint Genome Institute"/>
            <person name="Lucas S."/>
            <person name="Han J."/>
            <person name="Lapidus A."/>
            <person name="Cheng J.-F."/>
            <person name="Goodwin L."/>
            <person name="Pitluck S."/>
            <person name="Peters L."/>
            <person name="Zhang X."/>
            <person name="Detter J.C."/>
            <person name="Han C."/>
            <person name="Tapia R."/>
            <person name="Land M."/>
            <person name="Hauser L."/>
            <person name="Kyrpides N."/>
            <person name="Ivanova N."/>
            <person name="Pagani I."/>
            <person name="Brau L."/>
            <person name="Yates R."/>
            <person name="O'Hara G."/>
            <person name="Rui T."/>
            <person name="Howieson J."/>
            <person name="Reeve W."/>
            <person name="Woyke T."/>
        </authorList>
    </citation>
    <scope>NUCLEOTIDE SEQUENCE [LARGE SCALE GENOMIC DNA]</scope>
    <source>
        <strain evidence="2 3">WSM3557</strain>
    </source>
</reference>
<organism evidence="2 3">
    <name type="scientific">Microvirga lotononidis</name>
    <dbReference type="NCBI Taxonomy" id="864069"/>
    <lineage>
        <taxon>Bacteria</taxon>
        <taxon>Pseudomonadati</taxon>
        <taxon>Pseudomonadota</taxon>
        <taxon>Alphaproteobacteria</taxon>
        <taxon>Hyphomicrobiales</taxon>
        <taxon>Methylobacteriaceae</taxon>
        <taxon>Microvirga</taxon>
    </lineage>
</organism>
<dbReference type="InterPro" id="IPR012337">
    <property type="entry name" value="RNaseH-like_sf"/>
</dbReference>
<evidence type="ECO:0000313" key="2">
    <source>
        <dbReference type="EMBL" id="EIM30517.1"/>
    </source>
</evidence>
<accession>I4Z2S5</accession>
<dbReference type="PANTHER" id="PTHR46889">
    <property type="entry name" value="TRANSPOSASE INSF FOR INSERTION SEQUENCE IS3B-RELATED"/>
    <property type="match status" value="1"/>
</dbReference>
<dbReference type="InterPro" id="IPR001584">
    <property type="entry name" value="Integrase_cat-core"/>
</dbReference>
<dbReference type="eggNOG" id="COG2801">
    <property type="taxonomic scope" value="Bacteria"/>
</dbReference>
<proteinExistence type="predicted"/>
<dbReference type="Proteomes" id="UP000003947">
    <property type="component" value="Unassembled WGS sequence"/>
</dbReference>
<gene>
    <name evidence="2" type="ORF">MicloDRAFT_00007670</name>
</gene>
<evidence type="ECO:0000259" key="1">
    <source>
        <dbReference type="Pfam" id="PF13333"/>
    </source>
</evidence>
<dbReference type="SUPFAM" id="SSF53098">
    <property type="entry name" value="Ribonuclease H-like"/>
    <property type="match status" value="1"/>
</dbReference>
<dbReference type="AlphaFoldDB" id="I4Z2S5"/>
<dbReference type="Pfam" id="PF13333">
    <property type="entry name" value="rve_2"/>
    <property type="match status" value="1"/>
</dbReference>
<dbReference type="GO" id="GO:0015074">
    <property type="term" value="P:DNA integration"/>
    <property type="evidence" value="ECO:0007669"/>
    <property type="project" value="InterPro"/>
</dbReference>
<feature type="domain" description="Integrase catalytic" evidence="1">
    <location>
        <begin position="14"/>
        <end position="64"/>
    </location>
</feature>
<name>I4Z2S5_9HYPH</name>
<protein>
    <recommendedName>
        <fullName evidence="1">Integrase catalytic domain-containing protein</fullName>
    </recommendedName>
</protein>
<dbReference type="PANTHER" id="PTHR46889:SF4">
    <property type="entry name" value="TRANSPOSASE INSO FOR INSERTION SEQUENCE ELEMENT IS911B-RELATED"/>
    <property type="match status" value="1"/>
</dbReference>
<dbReference type="STRING" id="864069.MicloDRAFT_00007670"/>